<name>A0A517SQT6_9BACT</name>
<dbReference type="NCBIfam" id="TIGR03545">
    <property type="entry name" value="TIGR03545 family protein"/>
    <property type="match status" value="1"/>
</dbReference>
<reference evidence="2 3" key="1">
    <citation type="submission" date="2019-02" db="EMBL/GenBank/DDBJ databases">
        <title>Deep-cultivation of Planctomycetes and their phenomic and genomic characterization uncovers novel biology.</title>
        <authorList>
            <person name="Wiegand S."/>
            <person name="Jogler M."/>
            <person name="Boedeker C."/>
            <person name="Pinto D."/>
            <person name="Vollmers J."/>
            <person name="Rivas-Marin E."/>
            <person name="Kohn T."/>
            <person name="Peeters S.H."/>
            <person name="Heuer A."/>
            <person name="Rast P."/>
            <person name="Oberbeckmann S."/>
            <person name="Bunk B."/>
            <person name="Jeske O."/>
            <person name="Meyerdierks A."/>
            <person name="Storesund J.E."/>
            <person name="Kallscheuer N."/>
            <person name="Luecker S."/>
            <person name="Lage O.M."/>
            <person name="Pohl T."/>
            <person name="Merkel B.J."/>
            <person name="Hornburger P."/>
            <person name="Mueller R.-W."/>
            <person name="Bruemmer F."/>
            <person name="Labrenz M."/>
            <person name="Spormann A.M."/>
            <person name="Op den Camp H."/>
            <person name="Overmann J."/>
            <person name="Amann R."/>
            <person name="Jetten M.S.M."/>
            <person name="Mascher T."/>
            <person name="Medema M.H."/>
            <person name="Devos D.P."/>
            <person name="Kaster A.-K."/>
            <person name="Ovreas L."/>
            <person name="Rohde M."/>
            <person name="Galperin M.Y."/>
            <person name="Jogler C."/>
        </authorList>
    </citation>
    <scope>NUCLEOTIDE SEQUENCE [LARGE SCALE GENOMIC DNA]</scope>
    <source>
        <strain evidence="2 3">SV_7m_r</strain>
    </source>
</reference>
<gene>
    <name evidence="2" type="ORF">SV7mr_09640</name>
</gene>
<evidence type="ECO:0000313" key="3">
    <source>
        <dbReference type="Proteomes" id="UP000315003"/>
    </source>
</evidence>
<evidence type="ECO:0008006" key="4">
    <source>
        <dbReference type="Google" id="ProtNLM"/>
    </source>
</evidence>
<dbReference type="AlphaFoldDB" id="A0A517SQT6"/>
<keyword evidence="1" id="KW-0472">Membrane</keyword>
<accession>A0A517SQT6</accession>
<evidence type="ECO:0000256" key="1">
    <source>
        <dbReference type="SAM" id="Phobius"/>
    </source>
</evidence>
<keyword evidence="1" id="KW-1133">Transmembrane helix</keyword>
<feature type="transmembrane region" description="Helical" evidence="1">
    <location>
        <begin position="7"/>
        <end position="26"/>
    </location>
</feature>
<proteinExistence type="predicted"/>
<dbReference type="EMBL" id="CP036272">
    <property type="protein sequence ID" value="QDT58471.1"/>
    <property type="molecule type" value="Genomic_DNA"/>
</dbReference>
<protein>
    <recommendedName>
        <fullName evidence="4">TIGR03545 family protein</fullName>
    </recommendedName>
</protein>
<dbReference type="OrthoDB" id="226892at2"/>
<dbReference type="Proteomes" id="UP000315003">
    <property type="component" value="Chromosome"/>
</dbReference>
<sequence length="599" mass="67021">MIRWSYVIPRFAVVVVLILAIGWLLGPLAKWATIKSLQASLGAKVEIDSAHVGLLPPRIAYRNLRIADPREGNQMRNALIAESIEVEIDGDALMQRRWVARNAVIHGLEIGTERSESGHLPTDIEDLPSPSDLPSQLSPLAMNFLNHVAGAAADKTEQVVNELETVRRSRQLKTKWHDEFQSLSNRARSIESQVKDLKRTAGDINNPLRDFQLIGQTISKGDQTRAEIQTVLQTLQSLPREFDEDLDSLERAKQTDLKLVDQYIPGDLSQSKNFGIDLVQDAIKQQVQTIKQYWQGGKQIAQFTVNATVKAPEAQRERGRSIDLRNGGPDPALLIRNCQIDGFMSADGERYQLTGNVENLSSDPSLVMSPLHTRFRLHKENDQASNRVINVDYVLDQYQDRDSDRLTIHWPQSTPSPLTFGTQESLAIIADGGEREIWVQLRSTGDEVHGRLVSKQTNVSVQIQTAPKHESLAAVQAFEKSLADLDVITIDAGFSGRWDDLDITVNTNLTDAIREATDQAIAMQIDATKAQMRSKINAAYEKQQAELISYFEKQQEQAQKLAAEVDQLFLELASKITKGTQNEKSNLNRMRSLLNGTLQ</sequence>
<dbReference type="InterPro" id="IPR019934">
    <property type="entry name" value="CHP03545"/>
</dbReference>
<evidence type="ECO:0000313" key="2">
    <source>
        <dbReference type="EMBL" id="QDT58471.1"/>
    </source>
</evidence>
<organism evidence="2 3">
    <name type="scientific">Stieleria bergensis</name>
    <dbReference type="NCBI Taxonomy" id="2528025"/>
    <lineage>
        <taxon>Bacteria</taxon>
        <taxon>Pseudomonadati</taxon>
        <taxon>Planctomycetota</taxon>
        <taxon>Planctomycetia</taxon>
        <taxon>Pirellulales</taxon>
        <taxon>Pirellulaceae</taxon>
        <taxon>Stieleria</taxon>
    </lineage>
</organism>
<dbReference type="RefSeq" id="WP_145269646.1">
    <property type="nucleotide sequence ID" value="NZ_CP036272.1"/>
</dbReference>
<keyword evidence="3" id="KW-1185">Reference proteome</keyword>
<keyword evidence="1" id="KW-0812">Transmembrane</keyword>